<feature type="non-terminal residue" evidence="1">
    <location>
        <position position="1"/>
    </location>
</feature>
<evidence type="ECO:0000313" key="1">
    <source>
        <dbReference type="EMBL" id="KKL69714.1"/>
    </source>
</evidence>
<organism evidence="1">
    <name type="scientific">marine sediment metagenome</name>
    <dbReference type="NCBI Taxonomy" id="412755"/>
    <lineage>
        <taxon>unclassified sequences</taxon>
        <taxon>metagenomes</taxon>
        <taxon>ecological metagenomes</taxon>
    </lineage>
</organism>
<dbReference type="AlphaFoldDB" id="A0A0F9E6T9"/>
<proteinExistence type="predicted"/>
<protein>
    <submittedName>
        <fullName evidence="1">Uncharacterized protein</fullName>
    </submittedName>
</protein>
<gene>
    <name evidence="1" type="ORF">LCGC14_2112140</name>
</gene>
<comment type="caution">
    <text evidence="1">The sequence shown here is derived from an EMBL/GenBank/DDBJ whole genome shotgun (WGS) entry which is preliminary data.</text>
</comment>
<name>A0A0F9E6T9_9ZZZZ</name>
<dbReference type="EMBL" id="LAZR01026127">
    <property type="protein sequence ID" value="KKL69714.1"/>
    <property type="molecule type" value="Genomic_DNA"/>
</dbReference>
<accession>A0A0F9E6T9</accession>
<reference evidence="1" key="1">
    <citation type="journal article" date="2015" name="Nature">
        <title>Complex archaea that bridge the gap between prokaryotes and eukaryotes.</title>
        <authorList>
            <person name="Spang A."/>
            <person name="Saw J.H."/>
            <person name="Jorgensen S.L."/>
            <person name="Zaremba-Niedzwiedzka K."/>
            <person name="Martijn J."/>
            <person name="Lind A.E."/>
            <person name="van Eijk R."/>
            <person name="Schleper C."/>
            <person name="Guy L."/>
            <person name="Ettema T.J."/>
        </authorList>
    </citation>
    <scope>NUCLEOTIDE SEQUENCE</scope>
</reference>
<sequence>VCGACRFYLRDPSSEVGRCQVVDGPIPWFATSDLYISADAEARAVLGSEHEDDGQDTA</sequence>